<keyword evidence="1" id="KW-1133">Transmembrane helix</keyword>
<organism evidence="2">
    <name type="scientific">Ralstonia solanacearum</name>
    <name type="common">Pseudomonas solanacearum</name>
    <dbReference type="NCBI Taxonomy" id="305"/>
    <lineage>
        <taxon>Bacteria</taxon>
        <taxon>Pseudomonadati</taxon>
        <taxon>Pseudomonadota</taxon>
        <taxon>Betaproteobacteria</taxon>
        <taxon>Burkholderiales</taxon>
        <taxon>Burkholderiaceae</taxon>
        <taxon>Ralstonia</taxon>
        <taxon>Ralstonia solanacearum species complex</taxon>
    </lineage>
</organism>
<gene>
    <name evidence="2" type="ORF">RUN39_v1_70080</name>
</gene>
<sequence length="246" mass="26469">MAEERHALTQVLHEGASKAIEPKKLQEEICAFAGHSLGNFLRGGEGVPYSEFLYDAAKHLKVEKLKSRYLTLHEGFCLAELENLSLEKAKSLNQDVRLKLVDGYVDELERKILTKLMMVAYEKATPKQRAVVEAKLAELAKSPAGKSLSGLSTSAALLVVGNLGGFATYTLMSTVLSALSLGTLGFGAYTLASSLLSVVLGPAGWLSLAGYGIFKLGSADAGKVIRLAATCAMTSQRLREQHRGRR</sequence>
<proteinExistence type="predicted"/>
<dbReference type="EMBL" id="LN899819">
    <property type="protein sequence ID" value="CUV11212.1"/>
    <property type="molecule type" value="Genomic_DNA"/>
</dbReference>
<feature type="transmembrane region" description="Helical" evidence="1">
    <location>
        <begin position="191"/>
        <end position="214"/>
    </location>
</feature>
<feature type="transmembrane region" description="Helical" evidence="1">
    <location>
        <begin position="155"/>
        <end position="179"/>
    </location>
</feature>
<dbReference type="AlphaFoldDB" id="A0A0S4TMB3"/>
<evidence type="ECO:0008006" key="3">
    <source>
        <dbReference type="Google" id="ProtNLM"/>
    </source>
</evidence>
<keyword evidence="1" id="KW-0812">Transmembrane</keyword>
<evidence type="ECO:0000256" key="1">
    <source>
        <dbReference type="SAM" id="Phobius"/>
    </source>
</evidence>
<evidence type="ECO:0000313" key="2">
    <source>
        <dbReference type="EMBL" id="CUV11212.1"/>
    </source>
</evidence>
<name>A0A0S4TMB3_RALSL</name>
<accession>A0A0S4TMB3</accession>
<reference evidence="2" key="1">
    <citation type="submission" date="2015-10" db="EMBL/GenBank/DDBJ databases">
        <authorList>
            <person name="Gilbert D.G."/>
        </authorList>
    </citation>
    <scope>NUCLEOTIDE SEQUENCE</scope>
    <source>
        <strain evidence="2">Phyl III-seqv23</strain>
    </source>
</reference>
<protein>
    <recommendedName>
        <fullName evidence="3">Transmembrane protein</fullName>
    </recommendedName>
</protein>
<keyword evidence="1" id="KW-0472">Membrane</keyword>